<name>A0A9D2AHB5_9BACT</name>
<keyword evidence="1" id="KW-0472">Membrane</keyword>
<dbReference type="AlphaFoldDB" id="A0A9D2AHB5"/>
<evidence type="ECO:0000313" key="3">
    <source>
        <dbReference type="Proteomes" id="UP000823964"/>
    </source>
</evidence>
<dbReference type="Proteomes" id="UP000823964">
    <property type="component" value="Unassembled WGS sequence"/>
</dbReference>
<organism evidence="2 3">
    <name type="scientific">Candidatus Akkermansia intestinigallinarum</name>
    <dbReference type="NCBI Taxonomy" id="2838431"/>
    <lineage>
        <taxon>Bacteria</taxon>
        <taxon>Pseudomonadati</taxon>
        <taxon>Verrucomicrobiota</taxon>
        <taxon>Verrucomicrobiia</taxon>
        <taxon>Verrucomicrobiales</taxon>
        <taxon>Akkermansiaceae</taxon>
        <taxon>Akkermansia</taxon>
    </lineage>
</organism>
<feature type="transmembrane region" description="Helical" evidence="1">
    <location>
        <begin position="57"/>
        <end position="80"/>
    </location>
</feature>
<evidence type="ECO:0000256" key="1">
    <source>
        <dbReference type="SAM" id="Phobius"/>
    </source>
</evidence>
<evidence type="ECO:0000313" key="2">
    <source>
        <dbReference type="EMBL" id="HIX19972.1"/>
    </source>
</evidence>
<proteinExistence type="predicted"/>
<reference evidence="2" key="1">
    <citation type="journal article" date="2021" name="PeerJ">
        <title>Extensive microbial diversity within the chicken gut microbiome revealed by metagenomics and culture.</title>
        <authorList>
            <person name="Gilroy R."/>
            <person name="Ravi A."/>
            <person name="Getino M."/>
            <person name="Pursley I."/>
            <person name="Horton D.L."/>
            <person name="Alikhan N.F."/>
            <person name="Baker D."/>
            <person name="Gharbi K."/>
            <person name="Hall N."/>
            <person name="Watson M."/>
            <person name="Adriaenssens E.M."/>
            <person name="Foster-Nyarko E."/>
            <person name="Jarju S."/>
            <person name="Secka A."/>
            <person name="Antonio M."/>
            <person name="Oren A."/>
            <person name="Chaudhuri R.R."/>
            <person name="La Ragione R."/>
            <person name="Hildebrand F."/>
            <person name="Pallen M.J."/>
        </authorList>
    </citation>
    <scope>NUCLEOTIDE SEQUENCE</scope>
    <source>
        <strain evidence="2">14975</strain>
    </source>
</reference>
<dbReference type="EMBL" id="DXFQ01000089">
    <property type="protein sequence ID" value="HIX19972.1"/>
    <property type="molecule type" value="Genomic_DNA"/>
</dbReference>
<keyword evidence="1" id="KW-0812">Transmembrane</keyword>
<accession>A0A9D2AHB5</accession>
<keyword evidence="1" id="KW-1133">Transmembrane helix</keyword>
<reference evidence="2" key="2">
    <citation type="submission" date="2021-04" db="EMBL/GenBank/DDBJ databases">
        <authorList>
            <person name="Gilroy R."/>
        </authorList>
    </citation>
    <scope>NUCLEOTIDE SEQUENCE</scope>
    <source>
        <strain evidence="2">14975</strain>
    </source>
</reference>
<sequence length="91" mass="10062">MRTLSILLLIAGLSLQYVMVMVTYHAALMPSEALFAGASSTVIAHCMDELGSLGKVIVSFALLNAGLFVLYAIVVHVLLLRWKRNERREDE</sequence>
<comment type="caution">
    <text evidence="2">The sequence shown here is derived from an EMBL/GenBank/DDBJ whole genome shotgun (WGS) entry which is preliminary data.</text>
</comment>
<gene>
    <name evidence="2" type="ORF">H9862_05130</name>
</gene>
<protein>
    <submittedName>
        <fullName evidence="2">Uncharacterized protein</fullName>
    </submittedName>
</protein>